<feature type="transmembrane region" description="Helical" evidence="2">
    <location>
        <begin position="27"/>
        <end position="47"/>
    </location>
</feature>
<keyword evidence="2" id="KW-1003">Cell membrane</keyword>
<keyword evidence="2" id="KW-0812">Transmembrane</keyword>
<comment type="similarity">
    <text evidence="1 2">Belongs to the complex I subunit 6 family.</text>
</comment>
<keyword evidence="4" id="KW-1185">Reference proteome</keyword>
<feature type="transmembrane region" description="Helical" evidence="2">
    <location>
        <begin position="6"/>
        <end position="22"/>
    </location>
</feature>
<dbReference type="Pfam" id="PF00499">
    <property type="entry name" value="Oxidored_q3"/>
    <property type="match status" value="1"/>
</dbReference>
<dbReference type="Proteomes" id="UP000198744">
    <property type="component" value="Unassembled WGS sequence"/>
</dbReference>
<keyword evidence="2" id="KW-0472">Membrane</keyword>
<dbReference type="STRING" id="43775.SAMN04489760_12421"/>
<dbReference type="EC" id="7.1.1.-" evidence="2"/>
<sequence length="189" mass="20864">MELFLFLILGGLALISSLLVVFQRNPLYSALFLILTFLAMAGLYLVLGAEFIALVQVLVNAGAVMVLFLLVIMLINPEKEKVETWKGHRRQKFYGFLLVAFLAPLIGLGISTPLLYDGPQLGARGSYSPQMAEKARNTVDVASLLFTEYVLPFEITSVLLLVAIVGVVYLARHRKNRTPAGEGIESHER</sequence>
<feature type="transmembrane region" description="Helical" evidence="2">
    <location>
        <begin position="149"/>
        <end position="171"/>
    </location>
</feature>
<reference evidence="3 4" key="1">
    <citation type="submission" date="2016-10" db="EMBL/GenBank/DDBJ databases">
        <authorList>
            <person name="de Groot N.N."/>
        </authorList>
    </citation>
    <scope>NUCLEOTIDE SEQUENCE [LARGE SCALE GENOMIC DNA]</scope>
    <source>
        <strain evidence="3 4">DSM 8423</strain>
    </source>
</reference>
<dbReference type="GO" id="GO:0008137">
    <property type="term" value="F:NADH dehydrogenase (ubiquinone) activity"/>
    <property type="evidence" value="ECO:0007669"/>
    <property type="project" value="UniProtKB-UniRule"/>
</dbReference>
<protein>
    <recommendedName>
        <fullName evidence="2">NADH-quinone oxidoreductase subunit J</fullName>
        <ecNumber evidence="2">7.1.1.-</ecNumber>
    </recommendedName>
</protein>
<dbReference type="InterPro" id="IPR042106">
    <property type="entry name" value="Nuo/plastoQ_OxRdtase_6_NuoJ"/>
</dbReference>
<evidence type="ECO:0000256" key="1">
    <source>
        <dbReference type="ARBA" id="ARBA00005698"/>
    </source>
</evidence>
<evidence type="ECO:0000313" key="4">
    <source>
        <dbReference type="Proteomes" id="UP000198744"/>
    </source>
</evidence>
<dbReference type="PANTHER" id="PTHR33269:SF17">
    <property type="entry name" value="NADH-UBIQUINONE OXIDOREDUCTASE CHAIN 6"/>
    <property type="match status" value="1"/>
</dbReference>
<accession>A0A1H7ZJB7</accession>
<dbReference type="PANTHER" id="PTHR33269">
    <property type="entry name" value="NADH-UBIQUINONE OXIDOREDUCTASE CHAIN 6"/>
    <property type="match status" value="1"/>
</dbReference>
<dbReference type="GO" id="GO:0005886">
    <property type="term" value="C:plasma membrane"/>
    <property type="evidence" value="ECO:0007669"/>
    <property type="project" value="UniProtKB-SubCell"/>
</dbReference>
<keyword evidence="2" id="KW-0520">NAD</keyword>
<dbReference type="InterPro" id="IPR001457">
    <property type="entry name" value="NADH_UbQ/plastoQ_OxRdtase_su6"/>
</dbReference>
<feature type="transmembrane region" description="Helical" evidence="2">
    <location>
        <begin position="53"/>
        <end position="75"/>
    </location>
</feature>
<comment type="subcellular location">
    <subcellularLocation>
        <location evidence="2">Cell membrane</location>
        <topology evidence="2">Multi-pass membrane protein</topology>
    </subcellularLocation>
</comment>
<dbReference type="Gene3D" id="1.20.120.1200">
    <property type="entry name" value="NADH-ubiquinone/plastoquinone oxidoreductase chain 6, subunit NuoJ"/>
    <property type="match status" value="1"/>
</dbReference>
<evidence type="ECO:0000313" key="3">
    <source>
        <dbReference type="EMBL" id="SEM58373.1"/>
    </source>
</evidence>
<proteinExistence type="inferred from homology"/>
<gene>
    <name evidence="3" type="ORF">SAMN04489760_12421</name>
</gene>
<keyword evidence="2" id="KW-0874">Quinone</keyword>
<evidence type="ECO:0000256" key="2">
    <source>
        <dbReference type="RuleBase" id="RU004429"/>
    </source>
</evidence>
<dbReference type="RefSeq" id="WP_093884247.1">
    <property type="nucleotide sequence ID" value="NZ_FOBS01000024.1"/>
</dbReference>
<organism evidence="3 4">
    <name type="scientific">Syntrophus gentianae</name>
    <dbReference type="NCBI Taxonomy" id="43775"/>
    <lineage>
        <taxon>Bacteria</taxon>
        <taxon>Pseudomonadati</taxon>
        <taxon>Thermodesulfobacteriota</taxon>
        <taxon>Syntrophia</taxon>
        <taxon>Syntrophales</taxon>
        <taxon>Syntrophaceae</taxon>
        <taxon>Syntrophus</taxon>
    </lineage>
</organism>
<dbReference type="AlphaFoldDB" id="A0A1H7ZJB7"/>
<keyword evidence="2" id="KW-1133">Transmembrane helix</keyword>
<comment type="function">
    <text evidence="2">NDH-1 shuttles electrons from NADH, via FMN and iron-sulfur (Fe-S) centers, to quinones in the respiratory chain. Couples the redox reaction to proton translocation (for every two electrons transferred, four hydrogen ions are translocated across the cytoplasmic membrane), and thus conserves the redox energy in a proton gradient.</text>
</comment>
<name>A0A1H7ZJB7_9BACT</name>
<dbReference type="GO" id="GO:0048038">
    <property type="term" value="F:quinone binding"/>
    <property type="evidence" value="ECO:0007669"/>
    <property type="project" value="UniProtKB-UniRule"/>
</dbReference>
<comment type="catalytic activity">
    <reaction evidence="2">
        <text>a quinone + NADH + 5 H(+)(in) = a quinol + NAD(+) + 4 H(+)(out)</text>
        <dbReference type="Rhea" id="RHEA:57888"/>
        <dbReference type="ChEBI" id="CHEBI:15378"/>
        <dbReference type="ChEBI" id="CHEBI:24646"/>
        <dbReference type="ChEBI" id="CHEBI:57540"/>
        <dbReference type="ChEBI" id="CHEBI:57945"/>
        <dbReference type="ChEBI" id="CHEBI:132124"/>
    </reaction>
</comment>
<dbReference type="EMBL" id="FOBS01000024">
    <property type="protein sequence ID" value="SEM58373.1"/>
    <property type="molecule type" value="Genomic_DNA"/>
</dbReference>
<feature type="transmembrane region" description="Helical" evidence="2">
    <location>
        <begin position="96"/>
        <end position="116"/>
    </location>
</feature>